<dbReference type="PROSITE" id="PS50010">
    <property type="entry name" value="DH_2"/>
    <property type="match status" value="1"/>
</dbReference>
<comment type="subcellular location">
    <subcellularLocation>
        <location evidence="1">Cytoplasm</location>
    </subcellularLocation>
</comment>
<dbReference type="PANTHER" id="PTHR47544">
    <property type="entry name" value="RHO GUANINE NUCLEOTIDE EXCHANGE FACTOR 4"/>
    <property type="match status" value="1"/>
</dbReference>
<evidence type="ECO:0000256" key="2">
    <source>
        <dbReference type="ARBA" id="ARBA00022490"/>
    </source>
</evidence>
<dbReference type="Gene3D" id="1.20.900.10">
    <property type="entry name" value="Dbl homology (DH) domain"/>
    <property type="match status" value="1"/>
</dbReference>
<evidence type="ECO:0000256" key="4">
    <source>
        <dbReference type="SAM" id="MobiDB-lite"/>
    </source>
</evidence>
<name>A0A7L0Y6T7_9PASE</name>
<evidence type="ECO:0000313" key="7">
    <source>
        <dbReference type="Proteomes" id="UP000539920"/>
    </source>
</evidence>
<sequence>LRVNQEEVPENCSNIQDEEQDSDTSKHRQKIAENRDQMRTNVIQEIMKTERVYIKHLKDICEVHDSNPNLQAQPSNESLRLAVARIMKLKCTHKTCFTFKKCLQSTGAAQELAVLVGAVGNAVAGLQQGFAIYSEYCNNHPSACIELSRLMKQGKYRHFFEACRLLQQMIDIAIDGFLLTPVQKICKYPLQLAELLKYTTQEH</sequence>
<proteinExistence type="predicted"/>
<keyword evidence="3" id="KW-0344">Guanine-nucleotide releasing factor</keyword>
<dbReference type="SUPFAM" id="SSF48065">
    <property type="entry name" value="DBL homology domain (DH-domain)"/>
    <property type="match status" value="1"/>
</dbReference>
<keyword evidence="7" id="KW-1185">Reference proteome</keyword>
<keyword evidence="2" id="KW-0963">Cytoplasm</keyword>
<gene>
    <name evidence="6" type="primary">Spata13</name>
    <name evidence="6" type="ORF">PLONIG_R06570</name>
</gene>
<dbReference type="InterPro" id="IPR035899">
    <property type="entry name" value="DBL_dom_sf"/>
</dbReference>
<dbReference type="EMBL" id="VXBC01002021">
    <property type="protein sequence ID" value="NXM12164.1"/>
    <property type="molecule type" value="Genomic_DNA"/>
</dbReference>
<dbReference type="GO" id="GO:0005085">
    <property type="term" value="F:guanyl-nucleotide exchange factor activity"/>
    <property type="evidence" value="ECO:0007669"/>
    <property type="project" value="UniProtKB-KW"/>
</dbReference>
<evidence type="ECO:0000313" key="6">
    <source>
        <dbReference type="EMBL" id="NXM12164.1"/>
    </source>
</evidence>
<dbReference type="SMART" id="SM00325">
    <property type="entry name" value="RhoGEF"/>
    <property type="match status" value="1"/>
</dbReference>
<dbReference type="PANTHER" id="PTHR47544:SF5">
    <property type="entry name" value="SPERMATOGENESIS-ASSOCIATED 13"/>
    <property type="match status" value="1"/>
</dbReference>
<feature type="domain" description="DH" evidence="5">
    <location>
        <begin position="38"/>
        <end position="203"/>
    </location>
</feature>
<organism evidence="6 7">
    <name type="scientific">Ploceus nigricollis</name>
    <dbReference type="NCBI Taxonomy" id="441696"/>
    <lineage>
        <taxon>Eukaryota</taxon>
        <taxon>Metazoa</taxon>
        <taxon>Chordata</taxon>
        <taxon>Craniata</taxon>
        <taxon>Vertebrata</taxon>
        <taxon>Euteleostomi</taxon>
        <taxon>Archelosauria</taxon>
        <taxon>Archosauria</taxon>
        <taxon>Dinosauria</taxon>
        <taxon>Saurischia</taxon>
        <taxon>Theropoda</taxon>
        <taxon>Coelurosauria</taxon>
        <taxon>Aves</taxon>
        <taxon>Neognathae</taxon>
        <taxon>Neoaves</taxon>
        <taxon>Telluraves</taxon>
        <taxon>Australaves</taxon>
        <taxon>Passeriformes</taxon>
        <taxon>Passeroidea</taxon>
        <taxon>Ploceidae</taxon>
        <taxon>Ploceinae</taxon>
        <taxon>Ploceus</taxon>
    </lineage>
</organism>
<feature type="non-terminal residue" evidence="6">
    <location>
        <position position="203"/>
    </location>
</feature>
<feature type="non-terminal residue" evidence="6">
    <location>
        <position position="1"/>
    </location>
</feature>
<evidence type="ECO:0000256" key="3">
    <source>
        <dbReference type="ARBA" id="ARBA00022658"/>
    </source>
</evidence>
<dbReference type="GO" id="GO:0005737">
    <property type="term" value="C:cytoplasm"/>
    <property type="evidence" value="ECO:0007669"/>
    <property type="project" value="UniProtKB-SubCell"/>
</dbReference>
<reference evidence="6 7" key="1">
    <citation type="submission" date="2019-09" db="EMBL/GenBank/DDBJ databases">
        <title>Bird 10,000 Genomes (B10K) Project - Family phase.</title>
        <authorList>
            <person name="Zhang G."/>
        </authorList>
    </citation>
    <scope>NUCLEOTIDE SEQUENCE [LARGE SCALE GENOMIC DNA]</scope>
    <source>
        <strain evidence="6">B10K-DU-001-79</strain>
        <tissue evidence="6">Muscle</tissue>
    </source>
</reference>
<dbReference type="Pfam" id="PF00621">
    <property type="entry name" value="RhoGEF"/>
    <property type="match status" value="1"/>
</dbReference>
<protein>
    <submittedName>
        <fullName evidence="6">SPT13 protein</fullName>
    </submittedName>
</protein>
<feature type="compositionally biased region" description="Basic and acidic residues" evidence="4">
    <location>
        <begin position="23"/>
        <end position="36"/>
    </location>
</feature>
<dbReference type="InterPro" id="IPR000219">
    <property type="entry name" value="DH_dom"/>
</dbReference>
<feature type="region of interest" description="Disordered" evidence="4">
    <location>
        <begin position="1"/>
        <end position="36"/>
    </location>
</feature>
<dbReference type="AlphaFoldDB" id="A0A7L0Y6T7"/>
<comment type="caution">
    <text evidence="6">The sequence shown here is derived from an EMBL/GenBank/DDBJ whole genome shotgun (WGS) entry which is preliminary data.</text>
</comment>
<evidence type="ECO:0000256" key="1">
    <source>
        <dbReference type="ARBA" id="ARBA00004496"/>
    </source>
</evidence>
<dbReference type="Proteomes" id="UP000539920">
    <property type="component" value="Unassembled WGS sequence"/>
</dbReference>
<accession>A0A7L0Y6T7</accession>
<evidence type="ECO:0000259" key="5">
    <source>
        <dbReference type="PROSITE" id="PS50010"/>
    </source>
</evidence>